<proteinExistence type="predicted"/>
<dbReference type="Gene3D" id="3.20.20.10">
    <property type="entry name" value="Alanine racemase"/>
    <property type="match status" value="1"/>
</dbReference>
<dbReference type="PANTHER" id="PTHR10146:SF14">
    <property type="entry name" value="PYRIDOXAL PHOSPHATE HOMEOSTASIS PROTEIN"/>
    <property type="match status" value="1"/>
</dbReference>
<sequence length="116" mass="13041">IDRQAGKYGTAQKVLLQVKLAPEETKSGISKKGLDELVKKSRELSNIEVVGLMTVPPYFDEPERARPFFRRLRELNDIYGFPELSMGMTGDFEVAVEEGATLVRVGTAIFGERDYE</sequence>
<evidence type="ECO:0000256" key="1">
    <source>
        <dbReference type="ARBA" id="ARBA00022898"/>
    </source>
</evidence>
<dbReference type="GO" id="GO:0030170">
    <property type="term" value="F:pyridoxal phosphate binding"/>
    <property type="evidence" value="ECO:0007669"/>
    <property type="project" value="InterPro"/>
</dbReference>
<dbReference type="InterPro" id="IPR011078">
    <property type="entry name" value="PyrdxlP_homeostasis"/>
</dbReference>
<comment type="caution">
    <text evidence="3">The sequence shown here is derived from an EMBL/GenBank/DDBJ whole genome shotgun (WGS) entry which is preliminary data.</text>
</comment>
<feature type="non-terminal residue" evidence="3">
    <location>
        <position position="1"/>
    </location>
</feature>
<dbReference type="InterPro" id="IPR001608">
    <property type="entry name" value="Ala_racemase_N"/>
</dbReference>
<accession>A0A0F9C6N8</accession>
<reference evidence="3" key="1">
    <citation type="journal article" date="2015" name="Nature">
        <title>Complex archaea that bridge the gap between prokaryotes and eukaryotes.</title>
        <authorList>
            <person name="Spang A."/>
            <person name="Saw J.H."/>
            <person name="Jorgensen S.L."/>
            <person name="Zaremba-Niedzwiedzka K."/>
            <person name="Martijn J."/>
            <person name="Lind A.E."/>
            <person name="van Eijk R."/>
            <person name="Schleper C."/>
            <person name="Guy L."/>
            <person name="Ettema T.J."/>
        </authorList>
    </citation>
    <scope>NUCLEOTIDE SEQUENCE</scope>
</reference>
<dbReference type="AlphaFoldDB" id="A0A0F9C6N8"/>
<keyword evidence="1" id="KW-0663">Pyridoxal phosphate</keyword>
<evidence type="ECO:0000259" key="2">
    <source>
        <dbReference type="Pfam" id="PF01168"/>
    </source>
</evidence>
<feature type="domain" description="Alanine racemase N-terminal" evidence="2">
    <location>
        <begin position="3"/>
        <end position="113"/>
    </location>
</feature>
<organism evidence="3">
    <name type="scientific">marine sediment metagenome</name>
    <dbReference type="NCBI Taxonomy" id="412755"/>
    <lineage>
        <taxon>unclassified sequences</taxon>
        <taxon>metagenomes</taxon>
        <taxon>ecological metagenomes</taxon>
    </lineage>
</organism>
<dbReference type="EMBL" id="LAZR01045754">
    <property type="protein sequence ID" value="KKK98119.1"/>
    <property type="molecule type" value="Genomic_DNA"/>
</dbReference>
<protein>
    <recommendedName>
        <fullName evidence="2">Alanine racemase N-terminal domain-containing protein</fullName>
    </recommendedName>
</protein>
<dbReference type="SUPFAM" id="SSF51419">
    <property type="entry name" value="PLP-binding barrel"/>
    <property type="match status" value="1"/>
</dbReference>
<dbReference type="InterPro" id="IPR029066">
    <property type="entry name" value="PLP-binding_barrel"/>
</dbReference>
<name>A0A0F9C6N8_9ZZZZ</name>
<dbReference type="Pfam" id="PF01168">
    <property type="entry name" value="Ala_racemase_N"/>
    <property type="match status" value="1"/>
</dbReference>
<dbReference type="PANTHER" id="PTHR10146">
    <property type="entry name" value="PROLINE SYNTHETASE CO-TRANSCRIBED BACTERIAL HOMOLOG PROTEIN"/>
    <property type="match status" value="1"/>
</dbReference>
<gene>
    <name evidence="3" type="ORF">LCGC14_2645930</name>
</gene>
<evidence type="ECO:0000313" key="3">
    <source>
        <dbReference type="EMBL" id="KKK98119.1"/>
    </source>
</evidence>